<evidence type="ECO:0000256" key="3">
    <source>
        <dbReference type="ARBA" id="ARBA00023125"/>
    </source>
</evidence>
<evidence type="ECO:0000256" key="4">
    <source>
        <dbReference type="ARBA" id="ARBA00023172"/>
    </source>
</evidence>
<dbReference type="SUPFAM" id="SSF56349">
    <property type="entry name" value="DNA breaking-rejoining enzymes"/>
    <property type="match status" value="1"/>
</dbReference>
<dbReference type="Proteomes" id="UP001214043">
    <property type="component" value="Chromosome"/>
</dbReference>
<evidence type="ECO:0000313" key="7">
    <source>
        <dbReference type="Proteomes" id="UP001214043"/>
    </source>
</evidence>
<feature type="domain" description="Tyr recombinase" evidence="5">
    <location>
        <begin position="162"/>
        <end position="337"/>
    </location>
</feature>
<dbReference type="RefSeq" id="WP_274493507.1">
    <property type="nucleotide sequence ID" value="NZ_CP118166.1"/>
</dbReference>
<evidence type="ECO:0000313" key="6">
    <source>
        <dbReference type="EMBL" id="WDI31620.1"/>
    </source>
</evidence>
<dbReference type="GO" id="GO:0003677">
    <property type="term" value="F:DNA binding"/>
    <property type="evidence" value="ECO:0007669"/>
    <property type="project" value="UniProtKB-KW"/>
</dbReference>
<dbReference type="InterPro" id="IPR011010">
    <property type="entry name" value="DNA_brk_join_enz"/>
</dbReference>
<dbReference type="KEGG" id="hfl:PUV54_00230"/>
<dbReference type="Gene3D" id="1.10.150.130">
    <property type="match status" value="1"/>
</dbReference>
<evidence type="ECO:0000256" key="1">
    <source>
        <dbReference type="ARBA" id="ARBA00008857"/>
    </source>
</evidence>
<keyword evidence="4" id="KW-0233">DNA recombination</keyword>
<gene>
    <name evidence="6" type="ORF">PUV54_00230</name>
</gene>
<dbReference type="PROSITE" id="PS51898">
    <property type="entry name" value="TYR_RECOMBINASE"/>
    <property type="match status" value="1"/>
</dbReference>
<keyword evidence="2" id="KW-0229">DNA integration</keyword>
<comment type="similarity">
    <text evidence="1">Belongs to the 'phage' integrase family.</text>
</comment>
<dbReference type="InterPro" id="IPR013762">
    <property type="entry name" value="Integrase-like_cat_sf"/>
</dbReference>
<dbReference type="InterPro" id="IPR002104">
    <property type="entry name" value="Integrase_catalytic"/>
</dbReference>
<name>A0AAE9ZJE4_9PROT</name>
<dbReference type="Gene3D" id="1.10.443.10">
    <property type="entry name" value="Intergrase catalytic core"/>
    <property type="match status" value="1"/>
</dbReference>
<sequence>MTNGRKIALKGLAVSRAKGRTYYYAWRGGPRLTAPYGSAEFLKQFADAHAARKALPEADTIAGLILAFRASREFKALAKATKKDHERAFPHILREFGGAPVAAFDDPRIRRDIRKWHDGFDLDRQADKMLGSLSRLLSFAEADGLIARNPALAINNRYHRAPAPAPLTEAALETVLTAATTPPEAAYAILLCARSGFSRTDAASVTWAHVKHDRIDKRRDKSKIRATPPMTPELRQCLDDMPRPDDVLTILTNADGRPWPSADALGKIVNKALHDAGLDHTMHDLRATYACFLMRKGATDEEVADALGWSIDTVRFIRRHYVDDEAIFAGRIAKFAATASAKKNGN</sequence>
<dbReference type="InterPro" id="IPR050090">
    <property type="entry name" value="Tyrosine_recombinase_XerCD"/>
</dbReference>
<reference evidence="6" key="1">
    <citation type="submission" date="2023-02" db="EMBL/GenBank/DDBJ databases">
        <title>Genome sequence of Hyphococcus flavus.</title>
        <authorList>
            <person name="Rong J.-C."/>
            <person name="Zhao Q."/>
            <person name="Yi M."/>
            <person name="Wu J.-Y."/>
        </authorList>
    </citation>
    <scope>NUCLEOTIDE SEQUENCE</scope>
    <source>
        <strain evidence="6">MCCC 1K03223</strain>
    </source>
</reference>
<dbReference type="InterPro" id="IPR010998">
    <property type="entry name" value="Integrase_recombinase_N"/>
</dbReference>
<protein>
    <recommendedName>
        <fullName evidence="5">Tyr recombinase domain-containing protein</fullName>
    </recommendedName>
</protein>
<dbReference type="PANTHER" id="PTHR30349:SF64">
    <property type="entry name" value="PROPHAGE INTEGRASE INTD-RELATED"/>
    <property type="match status" value="1"/>
</dbReference>
<accession>A0AAE9ZJE4</accession>
<evidence type="ECO:0000256" key="2">
    <source>
        <dbReference type="ARBA" id="ARBA00022908"/>
    </source>
</evidence>
<keyword evidence="7" id="KW-1185">Reference proteome</keyword>
<keyword evidence="3" id="KW-0238">DNA-binding</keyword>
<dbReference type="GO" id="GO:0006310">
    <property type="term" value="P:DNA recombination"/>
    <property type="evidence" value="ECO:0007669"/>
    <property type="project" value="UniProtKB-KW"/>
</dbReference>
<dbReference type="GO" id="GO:0015074">
    <property type="term" value="P:DNA integration"/>
    <property type="evidence" value="ECO:0007669"/>
    <property type="project" value="UniProtKB-KW"/>
</dbReference>
<dbReference type="PANTHER" id="PTHR30349">
    <property type="entry name" value="PHAGE INTEGRASE-RELATED"/>
    <property type="match status" value="1"/>
</dbReference>
<proteinExistence type="inferred from homology"/>
<dbReference type="EMBL" id="CP118166">
    <property type="protein sequence ID" value="WDI31620.1"/>
    <property type="molecule type" value="Genomic_DNA"/>
</dbReference>
<evidence type="ECO:0000259" key="5">
    <source>
        <dbReference type="PROSITE" id="PS51898"/>
    </source>
</evidence>
<dbReference type="AlphaFoldDB" id="A0AAE9ZJE4"/>
<organism evidence="6 7">
    <name type="scientific">Hyphococcus flavus</name>
    <dbReference type="NCBI Taxonomy" id="1866326"/>
    <lineage>
        <taxon>Bacteria</taxon>
        <taxon>Pseudomonadati</taxon>
        <taxon>Pseudomonadota</taxon>
        <taxon>Alphaproteobacteria</taxon>
        <taxon>Parvularculales</taxon>
        <taxon>Parvularculaceae</taxon>
        <taxon>Hyphococcus</taxon>
    </lineage>
</organism>